<protein>
    <submittedName>
        <fullName evidence="3">Uncharacterized protein</fullName>
    </submittedName>
</protein>
<dbReference type="AlphaFoldDB" id="A0A9P8P0Q3"/>
<name>A0A9P8P0Q3_9ASCO</name>
<dbReference type="InterPro" id="IPR037464">
    <property type="entry name" value="Taspase1"/>
</dbReference>
<dbReference type="PANTHER" id="PTHR10188:SF8">
    <property type="entry name" value="THREONINE ASPARTASE 1"/>
    <property type="match status" value="1"/>
</dbReference>
<dbReference type="EMBL" id="JAEUBD010001266">
    <property type="protein sequence ID" value="KAH3662786.1"/>
    <property type="molecule type" value="Genomic_DNA"/>
</dbReference>
<keyword evidence="4" id="KW-1185">Reference proteome</keyword>
<dbReference type="PANTHER" id="PTHR10188">
    <property type="entry name" value="L-ASPARAGINASE"/>
    <property type="match status" value="1"/>
</dbReference>
<organism evidence="3 4">
    <name type="scientific">Ogataea polymorpha</name>
    <dbReference type="NCBI Taxonomy" id="460523"/>
    <lineage>
        <taxon>Eukaryota</taxon>
        <taxon>Fungi</taxon>
        <taxon>Dikarya</taxon>
        <taxon>Ascomycota</taxon>
        <taxon>Saccharomycotina</taxon>
        <taxon>Pichiomycetes</taxon>
        <taxon>Pichiales</taxon>
        <taxon>Pichiaceae</taxon>
        <taxon>Ogataea</taxon>
    </lineage>
</organism>
<dbReference type="GO" id="GO:0051604">
    <property type="term" value="P:protein maturation"/>
    <property type="evidence" value="ECO:0007669"/>
    <property type="project" value="TreeGrafter"/>
</dbReference>
<reference evidence="3" key="2">
    <citation type="submission" date="2021-01" db="EMBL/GenBank/DDBJ databases">
        <authorList>
            <person name="Schikora-Tamarit M.A."/>
        </authorList>
    </citation>
    <scope>NUCLEOTIDE SEQUENCE</scope>
    <source>
        <strain evidence="3">NCAIM Y.01608</strain>
    </source>
</reference>
<sequence length="343" mass="37506">MSHSSTLTLLHFGAGNHAEDPEKFKRLFKKALKSRAVQPEGTDRGVSQIRQLIAVSSVIEDSSLTNTGMTSSVARDGTIQSDSSIFFYDRIAKKHNQSSLLANTAARPIAECASQYFAQQKKNDLGLTPPVALVGVTDHNIEISDRMSQLYERYRNDLHRIDSMEKKIASSIITDTIGVSVIDKHTASTGVSSGGSLFKKPGRIGCSGVVGAGCYTAQKDGALVNVLCSGNGEDIIQMDLARSVCRHVLANCHHGRLVCDLAAEAVYNAAQEVDLRALDDNFNPRLYVGVVGYFESPDQFRTVFYFHTTETFVFGYATGLSNEFCFSRRPKLQAATKGQMYVK</sequence>
<dbReference type="CDD" id="cd04514">
    <property type="entry name" value="Taspase1_like"/>
    <property type="match status" value="1"/>
</dbReference>
<dbReference type="InterPro" id="IPR029055">
    <property type="entry name" value="Ntn_hydrolases_N"/>
</dbReference>
<dbReference type="Pfam" id="PF01112">
    <property type="entry name" value="Asparaginase_2"/>
    <property type="match status" value="1"/>
</dbReference>
<feature type="active site" description="Nucleophile" evidence="1">
    <location>
        <position position="176"/>
    </location>
</feature>
<reference evidence="3" key="1">
    <citation type="journal article" date="2021" name="Open Biol.">
        <title>Shared evolutionary footprints suggest mitochondrial oxidative damage underlies multiple complex I losses in fungi.</title>
        <authorList>
            <person name="Schikora-Tamarit M.A."/>
            <person name="Marcet-Houben M."/>
            <person name="Nosek J."/>
            <person name="Gabaldon T."/>
        </authorList>
    </citation>
    <scope>NUCLEOTIDE SEQUENCE</scope>
    <source>
        <strain evidence="3">NCAIM Y.01608</strain>
    </source>
</reference>
<comment type="caution">
    <text evidence="3">The sequence shown here is derived from an EMBL/GenBank/DDBJ whole genome shotgun (WGS) entry which is preliminary data.</text>
</comment>
<evidence type="ECO:0000313" key="3">
    <source>
        <dbReference type="EMBL" id="KAH3662786.1"/>
    </source>
</evidence>
<evidence type="ECO:0000313" key="4">
    <source>
        <dbReference type="Proteomes" id="UP000788993"/>
    </source>
</evidence>
<dbReference type="GO" id="GO:0005737">
    <property type="term" value="C:cytoplasm"/>
    <property type="evidence" value="ECO:0007669"/>
    <property type="project" value="TreeGrafter"/>
</dbReference>
<proteinExistence type="predicted"/>
<dbReference type="InterPro" id="IPR000246">
    <property type="entry name" value="Peptidase_T2"/>
</dbReference>
<dbReference type="Gene3D" id="3.60.20.30">
    <property type="entry name" value="(Glycosyl)asparaginase"/>
    <property type="match status" value="1"/>
</dbReference>
<gene>
    <name evidence="3" type="ORF">OGATHE_004362</name>
</gene>
<evidence type="ECO:0000256" key="1">
    <source>
        <dbReference type="PIRSR" id="PIRSR600246-1"/>
    </source>
</evidence>
<dbReference type="Proteomes" id="UP000788993">
    <property type="component" value="Unassembled WGS sequence"/>
</dbReference>
<feature type="site" description="Cleavage; by autolysis" evidence="2">
    <location>
        <begin position="175"/>
        <end position="176"/>
    </location>
</feature>
<accession>A0A9P8P0Q3</accession>
<dbReference type="SUPFAM" id="SSF56235">
    <property type="entry name" value="N-terminal nucleophile aminohydrolases (Ntn hydrolases)"/>
    <property type="match status" value="1"/>
</dbReference>
<dbReference type="GO" id="GO:0004298">
    <property type="term" value="F:threonine-type endopeptidase activity"/>
    <property type="evidence" value="ECO:0007669"/>
    <property type="project" value="InterPro"/>
</dbReference>
<evidence type="ECO:0000256" key="2">
    <source>
        <dbReference type="PIRSR" id="PIRSR600246-3"/>
    </source>
</evidence>